<evidence type="ECO:0000313" key="6">
    <source>
        <dbReference type="Proteomes" id="UP000421283"/>
    </source>
</evidence>
<dbReference type="EMBL" id="QSCI01000134">
    <property type="protein sequence ID" value="RGX88820.1"/>
    <property type="molecule type" value="Genomic_DNA"/>
</dbReference>
<reference evidence="6" key="2">
    <citation type="submission" date="2019-09" db="EMBL/GenBank/DDBJ databases">
        <title>Distinct polysaccharide growth profiles of human intestinal Prevotella copri isolates.</title>
        <authorList>
            <person name="Fehlner-Peach H."/>
            <person name="Magnabosco C."/>
            <person name="Raghavan V."/>
            <person name="Scher J.U."/>
            <person name="Tett A."/>
            <person name="Cox L.M."/>
            <person name="Gottsegen C."/>
            <person name="Watters A."/>
            <person name="Wiltshire- Gordon J.D."/>
            <person name="Segata N."/>
            <person name="Bonneau R."/>
            <person name="Littman D.R."/>
        </authorList>
    </citation>
    <scope>NUCLEOTIDE SEQUENCE [LARGE SCALE GENOMIC DNA]</scope>
    <source>
        <strain evidence="6">iAU3127</strain>
    </source>
</reference>
<evidence type="ECO:0000313" key="5">
    <source>
        <dbReference type="Proteomes" id="UP000286211"/>
    </source>
</evidence>
<evidence type="ECO:0000313" key="2">
    <source>
        <dbReference type="EMBL" id="RGX88820.1"/>
    </source>
</evidence>
<evidence type="ECO:0000313" key="3">
    <source>
        <dbReference type="EMBL" id="RHK10544.1"/>
    </source>
</evidence>
<reference evidence="4 5" key="1">
    <citation type="submission" date="2018-08" db="EMBL/GenBank/DDBJ databases">
        <title>A genome reference for cultivated species of the human gut microbiota.</title>
        <authorList>
            <person name="Zou Y."/>
            <person name="Xue W."/>
            <person name="Luo G."/>
        </authorList>
    </citation>
    <scope>NUCLEOTIDE SEQUENCE [LARGE SCALE GENOMIC DNA]</scope>
    <source>
        <strain evidence="3 5">AF46-2NS</strain>
        <strain evidence="2 4">OF03-3</strain>
    </source>
</reference>
<comment type="caution">
    <text evidence="3">The sequence shown here is derived from an EMBL/GenBank/DDBJ whole genome shotgun (WGS) entry which is preliminary data.</text>
</comment>
<organism evidence="3 5">
    <name type="scientific">Segatella copri</name>
    <dbReference type="NCBI Taxonomy" id="165179"/>
    <lineage>
        <taxon>Bacteria</taxon>
        <taxon>Pseudomonadati</taxon>
        <taxon>Bacteroidota</taxon>
        <taxon>Bacteroidia</taxon>
        <taxon>Bacteroidales</taxon>
        <taxon>Prevotellaceae</taxon>
        <taxon>Segatella</taxon>
    </lineage>
</organism>
<protein>
    <submittedName>
        <fullName evidence="3">Uncharacterized protein</fullName>
    </submittedName>
</protein>
<name>A0A3R6ILM8_9BACT</name>
<accession>A0A3R6ILM8</accession>
<dbReference type="Proteomes" id="UP000286211">
    <property type="component" value="Unassembled WGS sequence"/>
</dbReference>
<dbReference type="EMBL" id="QRNB01000030">
    <property type="protein sequence ID" value="RHK10544.1"/>
    <property type="molecule type" value="Genomic_DNA"/>
</dbReference>
<dbReference type="Proteomes" id="UP000285604">
    <property type="component" value="Unassembled WGS sequence"/>
</dbReference>
<sequence length="62" mass="7066">MCSQSVCQGKGDRNACNSPNCVYYSSHHNRVGGKRSSYSPTFVFRPLTPPYMRFLFWVPFGV</sequence>
<gene>
    <name evidence="3" type="ORF">DW079_07215</name>
    <name evidence="2" type="ORF">DXA63_15685</name>
    <name evidence="1" type="ORF">F7D31_03170</name>
</gene>
<reference evidence="1" key="3">
    <citation type="submission" date="2022-12" db="EMBL/GenBank/DDBJ databases">
        <title>Distinct polysaccharide growth profiles of human intestinal Prevotella copri isolates.</title>
        <authorList>
            <person name="Fehlner-Peach H."/>
            <person name="Magnabosco C."/>
            <person name="Raghavan V."/>
            <person name="Scher J.U."/>
            <person name="Tett A."/>
            <person name="Cox L.M."/>
            <person name="Gottsegen C."/>
            <person name="Watters A."/>
            <person name="Wiltshire- Gordon J.D."/>
            <person name="Segata N."/>
            <person name="Bonneau R."/>
            <person name="Littman D.R."/>
        </authorList>
    </citation>
    <scope>NUCLEOTIDE SEQUENCE</scope>
    <source>
        <strain evidence="1">IAU3127</strain>
    </source>
</reference>
<evidence type="ECO:0000313" key="4">
    <source>
        <dbReference type="Proteomes" id="UP000285604"/>
    </source>
</evidence>
<dbReference type="Proteomes" id="UP000421283">
    <property type="component" value="Unassembled WGS sequence"/>
</dbReference>
<dbReference type="EMBL" id="VZAP01000039">
    <property type="protein sequence ID" value="MQO91680.1"/>
    <property type="molecule type" value="Genomic_DNA"/>
</dbReference>
<evidence type="ECO:0000313" key="1">
    <source>
        <dbReference type="EMBL" id="MQO91680.1"/>
    </source>
</evidence>
<proteinExistence type="predicted"/>
<dbReference type="AlphaFoldDB" id="A0A3R6ILM8"/>